<dbReference type="Pfam" id="PF01370">
    <property type="entry name" value="Epimerase"/>
    <property type="match status" value="1"/>
</dbReference>
<feature type="domain" description="NAD-dependent epimerase/dehydratase" evidence="1">
    <location>
        <begin position="4"/>
        <end position="201"/>
    </location>
</feature>
<evidence type="ECO:0000313" key="2">
    <source>
        <dbReference type="EMBL" id="KAB4447577.1"/>
    </source>
</evidence>
<name>A0A7J5JB65_BACT4</name>
<dbReference type="PANTHER" id="PTHR43245">
    <property type="entry name" value="BIFUNCTIONAL POLYMYXIN RESISTANCE PROTEIN ARNA"/>
    <property type="match status" value="1"/>
</dbReference>
<dbReference type="InterPro" id="IPR036291">
    <property type="entry name" value="NAD(P)-bd_dom_sf"/>
</dbReference>
<reference evidence="2 3" key="1">
    <citation type="journal article" date="2019" name="Nat. Med.">
        <title>A library of human gut bacterial isolates paired with longitudinal multiomics data enables mechanistic microbiome research.</title>
        <authorList>
            <person name="Poyet M."/>
            <person name="Groussin M."/>
            <person name="Gibbons S.M."/>
            <person name="Avila-Pacheco J."/>
            <person name="Jiang X."/>
            <person name="Kearney S.M."/>
            <person name="Perrotta A.R."/>
            <person name="Berdy B."/>
            <person name="Zhao S."/>
            <person name="Lieberman T.D."/>
            <person name="Swanson P.K."/>
            <person name="Smith M."/>
            <person name="Roesemann S."/>
            <person name="Alexander J.E."/>
            <person name="Rich S.A."/>
            <person name="Livny J."/>
            <person name="Vlamakis H."/>
            <person name="Clish C."/>
            <person name="Bullock K."/>
            <person name="Deik A."/>
            <person name="Scott J."/>
            <person name="Pierce K.A."/>
            <person name="Xavier R.J."/>
            <person name="Alm E.J."/>
        </authorList>
    </citation>
    <scope>NUCLEOTIDE SEQUENCE [LARGE SCALE GENOMIC DNA]</scope>
    <source>
        <strain evidence="2 3">BIOML-A165</strain>
    </source>
</reference>
<dbReference type="Proteomes" id="UP000460317">
    <property type="component" value="Unassembled WGS sequence"/>
</dbReference>
<organism evidence="2 3">
    <name type="scientific">Bacteroides thetaiotaomicron</name>
    <dbReference type="NCBI Taxonomy" id="818"/>
    <lineage>
        <taxon>Bacteria</taxon>
        <taxon>Pseudomonadati</taxon>
        <taxon>Bacteroidota</taxon>
        <taxon>Bacteroidia</taxon>
        <taxon>Bacteroidales</taxon>
        <taxon>Bacteroidaceae</taxon>
        <taxon>Bacteroides</taxon>
    </lineage>
</organism>
<dbReference type="AlphaFoldDB" id="A0A7J5JB65"/>
<dbReference type="Gene3D" id="3.40.50.720">
    <property type="entry name" value="NAD(P)-binding Rossmann-like Domain"/>
    <property type="match status" value="1"/>
</dbReference>
<dbReference type="EMBL" id="WCSB01000040">
    <property type="protein sequence ID" value="KAB4447577.1"/>
    <property type="molecule type" value="Genomic_DNA"/>
</dbReference>
<comment type="caution">
    <text evidence="2">The sequence shown here is derived from an EMBL/GenBank/DDBJ whole genome shotgun (WGS) entry which is preliminary data.</text>
</comment>
<dbReference type="PANTHER" id="PTHR43245:SF58">
    <property type="entry name" value="BLL5923 PROTEIN"/>
    <property type="match status" value="1"/>
</dbReference>
<evidence type="ECO:0000259" key="1">
    <source>
        <dbReference type="Pfam" id="PF01370"/>
    </source>
</evidence>
<dbReference type="SUPFAM" id="SSF51735">
    <property type="entry name" value="NAD(P)-binding Rossmann-fold domains"/>
    <property type="match status" value="1"/>
</dbReference>
<sequence length="291" mass="33460">MKKVLITGASSYVGTKVEKWLQQYPEEFQVDAVDTINDNWKNADFSKYDVVYNVAGIAHVKAAKGEGPLYYAINRDMVIDIARTAKIAGVKQFIHMSSMIVYKEVKTLDGKKIHKDTVPAPNGFYGDSKLQGEKGIRELDCPTFKVCILRPPMIYGPGCKGNFPRLAWLGVKAPVFPAWHNKRSMLFVDNLCEFIRQAILHECQGTFYPQNKEYADTVEIVRYFAEKYNHKIWITSIFNWLISLFGNHVRALGKMFSNSTYDMEMSKYDFDYHVKDLKDSFEGIEPRKSMK</sequence>
<evidence type="ECO:0000313" key="3">
    <source>
        <dbReference type="Proteomes" id="UP000460317"/>
    </source>
</evidence>
<gene>
    <name evidence="2" type="ORF">GAN93_23720</name>
</gene>
<dbReference type="InterPro" id="IPR050177">
    <property type="entry name" value="Lipid_A_modif_metabolic_enz"/>
</dbReference>
<protein>
    <submittedName>
        <fullName evidence="2">NAD-dependent epimerase/dehydratase family protein</fullName>
    </submittedName>
</protein>
<proteinExistence type="predicted"/>
<dbReference type="InterPro" id="IPR001509">
    <property type="entry name" value="Epimerase_deHydtase"/>
</dbReference>
<accession>A0A7J5JB65</accession>
<dbReference type="RefSeq" id="WP_130042293.1">
    <property type="nucleotide sequence ID" value="NZ_CAXKYD010000036.1"/>
</dbReference>